<organism evidence="2 3">
    <name type="scientific">Candidatus Accumulibacter phosphatis</name>
    <dbReference type="NCBI Taxonomy" id="327160"/>
    <lineage>
        <taxon>Bacteria</taxon>
        <taxon>Pseudomonadati</taxon>
        <taxon>Pseudomonadota</taxon>
        <taxon>Betaproteobacteria</taxon>
        <taxon>Candidatus Accumulibacter</taxon>
    </lineage>
</organism>
<dbReference type="PANTHER" id="PTHR43014:SF4">
    <property type="entry name" value="PYRIDINE NUCLEOTIDE-DISULFIDE OXIDOREDUCTASE RCLA-RELATED"/>
    <property type="match status" value="1"/>
</dbReference>
<dbReference type="PRINTS" id="PR00411">
    <property type="entry name" value="PNDRDTASEI"/>
</dbReference>
<dbReference type="GO" id="GO:0003955">
    <property type="term" value="F:NAD(P)H dehydrogenase (quinone) activity"/>
    <property type="evidence" value="ECO:0007669"/>
    <property type="project" value="TreeGrafter"/>
</dbReference>
<dbReference type="InterPro" id="IPR036188">
    <property type="entry name" value="FAD/NAD-bd_sf"/>
</dbReference>
<accession>A0A6A7RT63</accession>
<dbReference type="EMBL" id="PDHS01000213">
    <property type="protein sequence ID" value="MQM30774.1"/>
    <property type="molecule type" value="Genomic_DNA"/>
</dbReference>
<gene>
    <name evidence="2" type="ORF">CRU78_09680</name>
</gene>
<name>A0A6A7RT63_9PROT</name>
<feature type="domain" description="FAD/NAD(P)-binding" evidence="1">
    <location>
        <begin position="6"/>
        <end position="64"/>
    </location>
</feature>
<dbReference type="Proteomes" id="UP000342300">
    <property type="component" value="Unassembled WGS sequence"/>
</dbReference>
<dbReference type="AlphaFoldDB" id="A0A6A7RT63"/>
<reference evidence="2 3" key="1">
    <citation type="submission" date="2017-09" db="EMBL/GenBank/DDBJ databases">
        <title>Metagenomic Analysis Reveals Denitrifying Candidatus Accumulibacter and Flanking Population as a Source of N2O.</title>
        <authorList>
            <person name="Gao H."/>
            <person name="Mao Y."/>
            <person name="Zhao X."/>
            <person name="Liu W.-T."/>
            <person name="Zhang T."/>
            <person name="Wells G."/>
        </authorList>
    </citation>
    <scope>NUCLEOTIDE SEQUENCE [LARGE SCALE GENOMIC DNA]</scope>
    <source>
        <strain evidence="2">CANDO_2_IC</strain>
    </source>
</reference>
<dbReference type="Gene3D" id="1.10.287.990">
    <property type="entry name" value="Fe,Mn superoxide dismutase (SOD) domain"/>
    <property type="match status" value="1"/>
</dbReference>
<dbReference type="SUPFAM" id="SSF51905">
    <property type="entry name" value="FAD/NAD(P)-binding domain"/>
    <property type="match status" value="1"/>
</dbReference>
<evidence type="ECO:0000313" key="2">
    <source>
        <dbReference type="EMBL" id="MQM30774.1"/>
    </source>
</evidence>
<dbReference type="PANTHER" id="PTHR43014">
    <property type="entry name" value="MERCURIC REDUCTASE"/>
    <property type="match status" value="1"/>
</dbReference>
<protein>
    <submittedName>
        <fullName evidence="2">Dihydrolipoamide dehydrogenase</fullName>
    </submittedName>
</protein>
<sequence>MEKTLDVIIIGAGSAGLAASREVQKRTENFLLINDGPYGTTCARVGCMPSKALIEAANAFHRRHSFDAFGIRGGAALSIDVP</sequence>
<feature type="non-terminal residue" evidence="2">
    <location>
        <position position="82"/>
    </location>
</feature>
<dbReference type="InterPro" id="IPR023753">
    <property type="entry name" value="FAD/NAD-binding_dom"/>
</dbReference>
<dbReference type="GO" id="GO:0050660">
    <property type="term" value="F:flavin adenine dinucleotide binding"/>
    <property type="evidence" value="ECO:0007669"/>
    <property type="project" value="TreeGrafter"/>
</dbReference>
<evidence type="ECO:0000259" key="1">
    <source>
        <dbReference type="Pfam" id="PF07992"/>
    </source>
</evidence>
<dbReference type="Gene3D" id="3.50.50.60">
    <property type="entry name" value="FAD/NAD(P)-binding domain"/>
    <property type="match status" value="1"/>
</dbReference>
<dbReference type="Pfam" id="PF07992">
    <property type="entry name" value="Pyr_redox_2"/>
    <property type="match status" value="1"/>
</dbReference>
<dbReference type="InterPro" id="IPR036324">
    <property type="entry name" value="Mn/Fe_SOD_N_sf"/>
</dbReference>
<evidence type="ECO:0000313" key="3">
    <source>
        <dbReference type="Proteomes" id="UP000342300"/>
    </source>
</evidence>
<proteinExistence type="predicted"/>
<comment type="caution">
    <text evidence="2">The sequence shown here is derived from an EMBL/GenBank/DDBJ whole genome shotgun (WGS) entry which is preliminary data.</text>
</comment>